<dbReference type="RefSeq" id="WP_379982266.1">
    <property type="nucleotide sequence ID" value="NZ_JBHSFV010000016.1"/>
</dbReference>
<organism evidence="2 3">
    <name type="scientific">Dokdonia ponticola</name>
    <dbReference type="NCBI Taxonomy" id="2041041"/>
    <lineage>
        <taxon>Bacteria</taxon>
        <taxon>Pseudomonadati</taxon>
        <taxon>Bacteroidota</taxon>
        <taxon>Flavobacteriia</taxon>
        <taxon>Flavobacteriales</taxon>
        <taxon>Flavobacteriaceae</taxon>
        <taxon>Dokdonia</taxon>
    </lineage>
</organism>
<feature type="domain" description="N-acetyltransferase" evidence="1">
    <location>
        <begin position="11"/>
        <end position="168"/>
    </location>
</feature>
<dbReference type="GO" id="GO:0016746">
    <property type="term" value="F:acyltransferase activity"/>
    <property type="evidence" value="ECO:0007669"/>
    <property type="project" value="UniProtKB-KW"/>
</dbReference>
<feature type="domain" description="N-acetyltransferase" evidence="1">
    <location>
        <begin position="170"/>
        <end position="313"/>
    </location>
</feature>
<dbReference type="EMBL" id="JBHSFV010000016">
    <property type="protein sequence ID" value="MFC4636251.1"/>
    <property type="molecule type" value="Genomic_DNA"/>
</dbReference>
<dbReference type="Proteomes" id="UP001596043">
    <property type="component" value="Unassembled WGS sequence"/>
</dbReference>
<dbReference type="EC" id="2.3.1.-" evidence="2"/>
<gene>
    <name evidence="2" type="ORF">ACFO3O_20255</name>
</gene>
<protein>
    <submittedName>
        <fullName evidence="2">GNAT family N-acetyltransferase</fullName>
        <ecNumber evidence="2">2.3.1.-</ecNumber>
    </submittedName>
</protein>
<dbReference type="SUPFAM" id="SSF55729">
    <property type="entry name" value="Acyl-CoA N-acyltransferases (Nat)"/>
    <property type="match status" value="2"/>
</dbReference>
<dbReference type="Gene3D" id="3.40.630.30">
    <property type="match status" value="2"/>
</dbReference>
<proteinExistence type="predicted"/>
<dbReference type="InterPro" id="IPR016181">
    <property type="entry name" value="Acyl_CoA_acyltransferase"/>
</dbReference>
<dbReference type="InterPro" id="IPR051531">
    <property type="entry name" value="N-acetyltransferase"/>
</dbReference>
<name>A0ABV9I1F8_9FLAO</name>
<keyword evidence="3" id="KW-1185">Reference proteome</keyword>
<dbReference type="Pfam" id="PF13302">
    <property type="entry name" value="Acetyltransf_3"/>
    <property type="match status" value="1"/>
</dbReference>
<evidence type="ECO:0000313" key="2">
    <source>
        <dbReference type="EMBL" id="MFC4636251.1"/>
    </source>
</evidence>
<comment type="caution">
    <text evidence="2">The sequence shown here is derived from an EMBL/GenBank/DDBJ whole genome shotgun (WGS) entry which is preliminary data.</text>
</comment>
<sequence length="313" mass="36216">MNTPITTTDRLLLRSFKKEDGIHFFQMNADPEVIKYTGDTPFKDLDSAHTFIENYDAYTTTGIGRWAVIRISDHEFLGWCGLKYHPKERVVDIGFRFYQCYWNQGYATESAKAVIQYAFNTLKYPFLVAHAHQENKASHSVIQKCGMYFLKDFDYDGIPAKGYRIDNPDYTLKQITAEETWPVRHPVLRKGRPLEDVYMEADEKPSTFHVGMYYQNIIIGVASFMEDEKESFTGKQHRLRGMAVLPEFRKKGIAELLLKKGEDILKKKGCTLLWFNARIAAVSFYKNLGYTIVGPEFDIPLVGPHFLMKKELT</sequence>
<dbReference type="PANTHER" id="PTHR43792:SF1">
    <property type="entry name" value="N-ACETYLTRANSFERASE DOMAIN-CONTAINING PROTEIN"/>
    <property type="match status" value="1"/>
</dbReference>
<reference evidence="3" key="1">
    <citation type="journal article" date="2019" name="Int. J. Syst. Evol. Microbiol.">
        <title>The Global Catalogue of Microorganisms (GCM) 10K type strain sequencing project: providing services to taxonomists for standard genome sequencing and annotation.</title>
        <authorList>
            <consortium name="The Broad Institute Genomics Platform"/>
            <consortium name="The Broad Institute Genome Sequencing Center for Infectious Disease"/>
            <person name="Wu L."/>
            <person name="Ma J."/>
        </authorList>
    </citation>
    <scope>NUCLEOTIDE SEQUENCE [LARGE SCALE GENOMIC DNA]</scope>
    <source>
        <strain evidence="3">YJ-61-S</strain>
    </source>
</reference>
<dbReference type="Pfam" id="PF00583">
    <property type="entry name" value="Acetyltransf_1"/>
    <property type="match status" value="1"/>
</dbReference>
<dbReference type="PROSITE" id="PS51186">
    <property type="entry name" value="GNAT"/>
    <property type="match status" value="2"/>
</dbReference>
<dbReference type="InterPro" id="IPR000182">
    <property type="entry name" value="GNAT_dom"/>
</dbReference>
<dbReference type="PANTHER" id="PTHR43792">
    <property type="entry name" value="GNAT FAMILY, PUTATIVE (AFU_ORTHOLOGUE AFUA_3G00765)-RELATED-RELATED"/>
    <property type="match status" value="1"/>
</dbReference>
<evidence type="ECO:0000313" key="3">
    <source>
        <dbReference type="Proteomes" id="UP001596043"/>
    </source>
</evidence>
<accession>A0ABV9I1F8</accession>
<evidence type="ECO:0000259" key="1">
    <source>
        <dbReference type="PROSITE" id="PS51186"/>
    </source>
</evidence>
<keyword evidence="2" id="KW-0808">Transferase</keyword>
<keyword evidence="2" id="KW-0012">Acyltransferase</keyword>
<dbReference type="CDD" id="cd04301">
    <property type="entry name" value="NAT_SF"/>
    <property type="match status" value="1"/>
</dbReference>